<dbReference type="InterPro" id="IPR053159">
    <property type="entry name" value="Hybrid_Histidine_Kinase"/>
</dbReference>
<keyword evidence="11" id="KW-1185">Reference proteome</keyword>
<dbReference type="SMART" id="SM00065">
    <property type="entry name" value="GAF"/>
    <property type="match status" value="1"/>
</dbReference>
<dbReference type="InterPro" id="IPR004358">
    <property type="entry name" value="Sig_transdc_His_kin-like_C"/>
</dbReference>
<feature type="domain" description="PAC" evidence="9">
    <location>
        <begin position="1610"/>
        <end position="1661"/>
    </location>
</feature>
<dbReference type="Gene3D" id="3.30.450.20">
    <property type="entry name" value="PAS domain"/>
    <property type="match status" value="1"/>
</dbReference>
<evidence type="ECO:0000256" key="6">
    <source>
        <dbReference type="SAM" id="Coils"/>
    </source>
</evidence>
<evidence type="ECO:0000256" key="5">
    <source>
        <dbReference type="ARBA" id="ARBA00023012"/>
    </source>
</evidence>
<dbReference type="InterPro" id="IPR003661">
    <property type="entry name" value="HisK_dim/P_dom"/>
</dbReference>
<dbReference type="PRINTS" id="PR00344">
    <property type="entry name" value="BCTRLSENSOR"/>
</dbReference>
<proteinExistence type="predicted"/>
<dbReference type="CDD" id="cd00082">
    <property type="entry name" value="HisKA"/>
    <property type="match status" value="1"/>
</dbReference>
<feature type="domain" description="Protein kinase" evidence="7">
    <location>
        <begin position="11"/>
        <end position="292"/>
    </location>
</feature>
<dbReference type="PANTHER" id="PTHR43642">
    <property type="entry name" value="HYBRID SIGNAL TRANSDUCTION HISTIDINE KINASE G"/>
    <property type="match status" value="1"/>
</dbReference>
<dbReference type="SUPFAM" id="SSF55874">
    <property type="entry name" value="ATPase domain of HSP90 chaperone/DNA topoisomerase II/histidine kinase"/>
    <property type="match status" value="1"/>
</dbReference>
<dbReference type="PROSITE" id="PS50113">
    <property type="entry name" value="PAC"/>
    <property type="match status" value="1"/>
</dbReference>
<dbReference type="Gene3D" id="3.30.450.40">
    <property type="match status" value="1"/>
</dbReference>
<evidence type="ECO:0000259" key="7">
    <source>
        <dbReference type="PROSITE" id="PS50011"/>
    </source>
</evidence>
<keyword evidence="4" id="KW-0418">Kinase</keyword>
<evidence type="ECO:0000313" key="11">
    <source>
        <dbReference type="Proteomes" id="UP000604661"/>
    </source>
</evidence>
<dbReference type="InterPro" id="IPR005467">
    <property type="entry name" value="His_kinase_dom"/>
</dbReference>
<comment type="catalytic activity">
    <reaction evidence="1">
        <text>ATP + protein L-histidine = ADP + protein N-phospho-L-histidine.</text>
        <dbReference type="EC" id="2.7.13.3"/>
    </reaction>
</comment>
<dbReference type="InterPro" id="IPR011009">
    <property type="entry name" value="Kinase-like_dom_sf"/>
</dbReference>
<dbReference type="Pfam" id="PF00069">
    <property type="entry name" value="Pkinase"/>
    <property type="match status" value="1"/>
</dbReference>
<keyword evidence="6" id="KW-0175">Coiled coil</keyword>
<protein>
    <recommendedName>
        <fullName evidence="2">histidine kinase</fullName>
        <ecNumber evidence="2">2.7.13.3</ecNumber>
    </recommendedName>
</protein>
<keyword evidence="3" id="KW-0597">Phosphoprotein</keyword>
<dbReference type="PROSITE" id="PS00108">
    <property type="entry name" value="PROTEIN_KINASE_ST"/>
    <property type="match status" value="1"/>
</dbReference>
<dbReference type="InterPro" id="IPR013655">
    <property type="entry name" value="PAS_fold_3"/>
</dbReference>
<feature type="coiled-coil region" evidence="6">
    <location>
        <begin position="1652"/>
        <end position="1686"/>
    </location>
</feature>
<dbReference type="Pfam" id="PF13191">
    <property type="entry name" value="AAA_16"/>
    <property type="match status" value="1"/>
</dbReference>
<evidence type="ECO:0000256" key="1">
    <source>
        <dbReference type="ARBA" id="ARBA00000085"/>
    </source>
</evidence>
<accession>A0ABR8F1N2</accession>
<dbReference type="Gene3D" id="3.30.565.10">
    <property type="entry name" value="Histidine kinase-like ATPase, C-terminal domain"/>
    <property type="match status" value="1"/>
</dbReference>
<organism evidence="10 11">
    <name type="scientific">Nostoc linckia FACHB-391</name>
    <dbReference type="NCBI Taxonomy" id="2692906"/>
    <lineage>
        <taxon>Bacteria</taxon>
        <taxon>Bacillati</taxon>
        <taxon>Cyanobacteriota</taxon>
        <taxon>Cyanophyceae</taxon>
        <taxon>Nostocales</taxon>
        <taxon>Nostocaceae</taxon>
        <taxon>Nostoc</taxon>
    </lineage>
</organism>
<dbReference type="SUPFAM" id="SSF55785">
    <property type="entry name" value="PYP-like sensor domain (PAS domain)"/>
    <property type="match status" value="1"/>
</dbReference>
<dbReference type="InterPro" id="IPR003594">
    <property type="entry name" value="HATPase_dom"/>
</dbReference>
<dbReference type="InterPro" id="IPR036890">
    <property type="entry name" value="HATPase_C_sf"/>
</dbReference>
<dbReference type="SUPFAM" id="SSF56112">
    <property type="entry name" value="Protein kinase-like (PK-like)"/>
    <property type="match status" value="1"/>
</dbReference>
<dbReference type="InterPro" id="IPR000014">
    <property type="entry name" value="PAS"/>
</dbReference>
<dbReference type="EMBL" id="JACJTE010000032">
    <property type="protein sequence ID" value="MBD2563586.1"/>
    <property type="molecule type" value="Genomic_DNA"/>
</dbReference>
<dbReference type="Gene3D" id="3.30.200.20">
    <property type="entry name" value="Phosphorylase Kinase, domain 1"/>
    <property type="match status" value="1"/>
</dbReference>
<gene>
    <name evidence="10" type="ORF">H6G95_23825</name>
</gene>
<comment type="caution">
    <text evidence="10">The sequence shown here is derived from an EMBL/GenBank/DDBJ whole genome shotgun (WGS) entry which is preliminary data.</text>
</comment>
<evidence type="ECO:0000256" key="3">
    <source>
        <dbReference type="ARBA" id="ARBA00022553"/>
    </source>
</evidence>
<dbReference type="InterPro" id="IPR041664">
    <property type="entry name" value="AAA_16"/>
</dbReference>
<dbReference type="SMART" id="SM00387">
    <property type="entry name" value="HATPase_c"/>
    <property type="match status" value="1"/>
</dbReference>
<dbReference type="Gene3D" id="3.40.50.300">
    <property type="entry name" value="P-loop containing nucleotide triphosphate hydrolases"/>
    <property type="match status" value="1"/>
</dbReference>
<dbReference type="PROSITE" id="PS50011">
    <property type="entry name" value="PROTEIN_KINASE_DOM"/>
    <property type="match status" value="1"/>
</dbReference>
<dbReference type="SUPFAM" id="SSF55781">
    <property type="entry name" value="GAF domain-like"/>
    <property type="match status" value="1"/>
</dbReference>
<evidence type="ECO:0000256" key="2">
    <source>
        <dbReference type="ARBA" id="ARBA00012438"/>
    </source>
</evidence>
<reference evidence="10 11" key="1">
    <citation type="journal article" date="2020" name="ISME J.">
        <title>Comparative genomics reveals insights into cyanobacterial evolution and habitat adaptation.</title>
        <authorList>
            <person name="Chen M.Y."/>
            <person name="Teng W.K."/>
            <person name="Zhao L."/>
            <person name="Hu C.X."/>
            <person name="Zhou Y.K."/>
            <person name="Han B.P."/>
            <person name="Song L.R."/>
            <person name="Shu W.S."/>
        </authorList>
    </citation>
    <scope>NUCLEOTIDE SEQUENCE [LARGE SCALE GENOMIC DNA]</scope>
    <source>
        <strain evidence="10 11">FACHB-391</strain>
    </source>
</reference>
<dbReference type="Gene3D" id="1.10.287.130">
    <property type="match status" value="1"/>
</dbReference>
<dbReference type="PANTHER" id="PTHR43642:SF1">
    <property type="entry name" value="HYBRID SIGNAL TRANSDUCTION HISTIDINE KINASE G"/>
    <property type="match status" value="1"/>
</dbReference>
<evidence type="ECO:0000259" key="9">
    <source>
        <dbReference type="PROSITE" id="PS50113"/>
    </source>
</evidence>
<dbReference type="InterPro" id="IPR000719">
    <property type="entry name" value="Prot_kinase_dom"/>
</dbReference>
<dbReference type="PROSITE" id="PS50109">
    <property type="entry name" value="HIS_KIN"/>
    <property type="match status" value="1"/>
</dbReference>
<dbReference type="Pfam" id="PF02518">
    <property type="entry name" value="HATPase_c"/>
    <property type="match status" value="1"/>
</dbReference>
<dbReference type="InterPro" id="IPR035965">
    <property type="entry name" value="PAS-like_dom_sf"/>
</dbReference>
<dbReference type="CDD" id="cd14014">
    <property type="entry name" value="STKc_PknB_like"/>
    <property type="match status" value="1"/>
</dbReference>
<dbReference type="Gene3D" id="1.10.510.10">
    <property type="entry name" value="Transferase(Phosphotransferase) domain 1"/>
    <property type="match status" value="1"/>
</dbReference>
<dbReference type="NCBIfam" id="TIGR00229">
    <property type="entry name" value="sensory_box"/>
    <property type="match status" value="1"/>
</dbReference>
<dbReference type="Pfam" id="PF08447">
    <property type="entry name" value="PAS_3"/>
    <property type="match status" value="1"/>
</dbReference>
<dbReference type="InterPro" id="IPR027417">
    <property type="entry name" value="P-loop_NTPase"/>
</dbReference>
<feature type="domain" description="Histidine kinase" evidence="8">
    <location>
        <begin position="1695"/>
        <end position="1950"/>
    </location>
</feature>
<dbReference type="InterPro" id="IPR008271">
    <property type="entry name" value="Ser/Thr_kinase_AS"/>
</dbReference>
<evidence type="ECO:0000256" key="4">
    <source>
        <dbReference type="ARBA" id="ARBA00022777"/>
    </source>
</evidence>
<name>A0ABR8F1N2_NOSLI</name>
<evidence type="ECO:0000259" key="8">
    <source>
        <dbReference type="PROSITE" id="PS50109"/>
    </source>
</evidence>
<dbReference type="RefSeq" id="WP_190896836.1">
    <property type="nucleotide sequence ID" value="NZ_JACJTE010000032.1"/>
</dbReference>
<sequence>MVNTLVTIPGYQVNEQLYNGSRTIVYRGYRETDSLPVVIKLLKNPYPSFSELVQFRNQYTIAKNLNSPLIIQTYSLEPYQNSYALVMEDFGGISLKEWGTGENLRNLTEFLQIAIALCNTLDTLYCDRIIHKDIKPANILINPETKQVKLIDFSIASILPRETQTLMNPNVLEGTLSYISPEQTGRMNRGIDYRTDFYSLGVTFYELLTGELPFQSNDPMELVHCHLAKLPANMNKPRSPLAPSPCQGEGWGEVSFPIPQVLCNIVMKLMAKNAEDRYQTALGLKFDLENCLSQIQETGEIKSFPIAQRDVCDRFIIPDKLYGRETEVETLLQAFERVSLGATEMMLVAGFSGIGKTAVVNEIHKPIVRQRGYFIKGKFDQFQRKIPLSALVQAFRDFMKQLLTESDGQIQQWKSKILEAVGENGQVIIEVIPELERIIGQQPSPPELSENAAQIRFNLIFQKFTQVFTTAEHPLVMFLDDLQWADSASLKLMQLLMADTGHLLLIGAYRDNEVKKAHPLMLTLDKIEKTQATINTITLAPLSQRQVNQLIADTLKCSEDLALPLSLLVSQKTQGNPFFATQFIKALHQDRLIKFNFESGFWECDIAQVTTLAVTDDVVAFMAFQLQRLPQSTQNILQLAACIGNQFDLATLAIVSESSEIETAADLWKALEEGLLLTTGDVYKFFQHSGQDSESKPLNSNFQVPIYKFLHDRVQQAAYCLIPEAQKQTTHLKLGQILLNNISKSEKEEKIFQIVSQLNLGLGLITQQIERDQLAQLNLLAGRKAIAATAYIAAIEYLTLGMELLTADSWQSHYDLTLALYEDAAKAEYLNTSFEEAIKLTDLILQQTTQMLDRVKAYELKVQIYIAQDQQVKAIETGLKALEQLKISLRSPDVEPENRLAQLPTLTKLAHIPEMTNLESLAALRLLISITPPVHHVKPDMFPSIALTMLHLCLEQGHSSLAAFAYGSYGVFLCAVIGDVDTAYYSSQIALKLLEQYQSKEISSKIYMIFGVFICAYKEHGRNTLTALRESIQCGLEVGDIEHASYSIMAECTHLFLIGETLDAVEERQTKYINLLLKLKQKHCLDYAQVWRQVTLNLLGRSSHQYYLIGVDFDEEEMLPHLHNTHNHQSLFAIYLAKTAILYTFDQYEEAASNAEKATGYMNGAFGLLLVVAHNFYYSLCLLAKYSSCDREQNQQECWLNQVITNQKLMHYWAGYAPVNFQHKYDLVEAETARVMGDKLKAMEYYDRAISLAKANAYIQEEALSNELAAKFYLDWGKEKVAQPYMQEAYYCYARWGAKAKTNDLEKRYPQLLQPILEQQRINLNPLETISFRGTSSSTRSSSTDSTCISDGLDFTSVLKAAQAISSSLELDQLIASLTRIILENSGAKKSALILPQGDTWQVRAITFINHGSNSQIAIQTILDTQPLDTCQDIPITIINYVKNTQQTVVIDNLQTDILGVIGEYMHRIKPQSVLCTPIINQGHLLGILYLENQLTQGVFTSDRLSVINLLSSQAAISLENAQLYTNLQDTEARFHRLAENVPGMIYQFQLLPDGITRLSYVSTGCYEIYEVPSEQAVADANSLISLTHPEDMVRYQETITISAQTLEPWLYQGRIITLSGQLKWIQAASRPIKQADGSIIWDGLLLDVTERKQAEAAVIQKSQELKKALEELQQAQLQMVQSEKMSALGNLVAGVAHEMNNPLGFIAASLKQTKPTIADIVEHLKLYQASLPNPDDQIKEHAEEIDLDYSLEDLPKIIDSMTMACDRLHNISTSLRTFSRADKDYKVPFNIHEGIDSTILILKHRLKANEERPTIEVITDYGNLPQFECFPGQLNQVFMNIMANAIEALDESNTGRSFEEIKDNPNRIIIKTSVANQGVKISIADNGNGINEEVKQKIFDHLFTTKGVGKGTGLGLAIARQIVTEKHGGVIEVNSSPGEGTEFVIQLPL</sequence>
<dbReference type="InterPro" id="IPR000700">
    <property type="entry name" value="PAS-assoc_C"/>
</dbReference>
<dbReference type="InterPro" id="IPR029016">
    <property type="entry name" value="GAF-like_dom_sf"/>
</dbReference>
<keyword evidence="4" id="KW-0808">Transferase</keyword>
<dbReference type="Pfam" id="PF01590">
    <property type="entry name" value="GAF"/>
    <property type="match status" value="1"/>
</dbReference>
<dbReference type="SUPFAM" id="SSF52540">
    <property type="entry name" value="P-loop containing nucleoside triphosphate hydrolases"/>
    <property type="match status" value="1"/>
</dbReference>
<keyword evidence="5" id="KW-0902">Two-component regulatory system</keyword>
<dbReference type="Proteomes" id="UP000604661">
    <property type="component" value="Unassembled WGS sequence"/>
</dbReference>
<evidence type="ECO:0000313" key="10">
    <source>
        <dbReference type="EMBL" id="MBD2563586.1"/>
    </source>
</evidence>
<dbReference type="EC" id="2.7.13.3" evidence="2"/>
<dbReference type="InterPro" id="IPR003018">
    <property type="entry name" value="GAF"/>
</dbReference>
<dbReference type="SMART" id="SM00220">
    <property type="entry name" value="S_TKc"/>
    <property type="match status" value="1"/>
</dbReference>